<protein>
    <submittedName>
        <fullName evidence="1">Uncharacterized protein</fullName>
    </submittedName>
</protein>
<dbReference type="KEGG" id="qsa:O6P43_002830"/>
<proteinExistence type="predicted"/>
<accession>A0AAD7QDU7</accession>
<sequence>MHWSSLLKTAIINSLEFQLPSPRYAADRQNRTIKITYNLGAGISMDRQQEKITKLQSLPSIKYWELTSTCILAACMPQNMLWCHSCILAVHLNRQKKMAAIALMLWMIIKAVQIFNNKLRELVDDLDNNLLNAKFVVINVSEL</sequence>
<reference evidence="1" key="1">
    <citation type="journal article" date="2023" name="Science">
        <title>Elucidation of the pathway for biosynthesis of saponin adjuvants from the soapbark tree.</title>
        <authorList>
            <person name="Reed J."/>
            <person name="Orme A."/>
            <person name="El-Demerdash A."/>
            <person name="Owen C."/>
            <person name="Martin L.B.B."/>
            <person name="Misra R.C."/>
            <person name="Kikuchi S."/>
            <person name="Rejzek M."/>
            <person name="Martin A.C."/>
            <person name="Harkess A."/>
            <person name="Leebens-Mack J."/>
            <person name="Louveau T."/>
            <person name="Stephenson M.J."/>
            <person name="Osbourn A."/>
        </authorList>
    </citation>
    <scope>NUCLEOTIDE SEQUENCE</scope>
    <source>
        <strain evidence="1">S10</strain>
    </source>
</reference>
<dbReference type="EMBL" id="JARAOO010000002">
    <property type="protein sequence ID" value="KAJ7979430.1"/>
    <property type="molecule type" value="Genomic_DNA"/>
</dbReference>
<name>A0AAD7QDU7_QUISA</name>
<dbReference type="Proteomes" id="UP001163823">
    <property type="component" value="Chromosome 2"/>
</dbReference>
<evidence type="ECO:0000313" key="2">
    <source>
        <dbReference type="Proteomes" id="UP001163823"/>
    </source>
</evidence>
<evidence type="ECO:0000313" key="1">
    <source>
        <dbReference type="EMBL" id="KAJ7979430.1"/>
    </source>
</evidence>
<dbReference type="AlphaFoldDB" id="A0AAD7QDU7"/>
<keyword evidence="2" id="KW-1185">Reference proteome</keyword>
<gene>
    <name evidence="1" type="ORF">O6P43_002830</name>
</gene>
<organism evidence="1 2">
    <name type="scientific">Quillaja saponaria</name>
    <name type="common">Soap bark tree</name>
    <dbReference type="NCBI Taxonomy" id="32244"/>
    <lineage>
        <taxon>Eukaryota</taxon>
        <taxon>Viridiplantae</taxon>
        <taxon>Streptophyta</taxon>
        <taxon>Embryophyta</taxon>
        <taxon>Tracheophyta</taxon>
        <taxon>Spermatophyta</taxon>
        <taxon>Magnoliopsida</taxon>
        <taxon>eudicotyledons</taxon>
        <taxon>Gunneridae</taxon>
        <taxon>Pentapetalae</taxon>
        <taxon>rosids</taxon>
        <taxon>fabids</taxon>
        <taxon>Fabales</taxon>
        <taxon>Quillajaceae</taxon>
        <taxon>Quillaja</taxon>
    </lineage>
</organism>
<comment type="caution">
    <text evidence="1">The sequence shown here is derived from an EMBL/GenBank/DDBJ whole genome shotgun (WGS) entry which is preliminary data.</text>
</comment>